<proteinExistence type="predicted"/>
<dbReference type="Proteomes" id="UP000040578">
    <property type="component" value="Unassembled WGS sequence"/>
</dbReference>
<protein>
    <submittedName>
        <fullName evidence="2">Uncharacterized protein</fullName>
    </submittedName>
</protein>
<organism evidence="2 3">
    <name type="scientific">Yersinia nurmii</name>
    <dbReference type="NCBI Taxonomy" id="685706"/>
    <lineage>
        <taxon>Bacteria</taxon>
        <taxon>Pseudomonadati</taxon>
        <taxon>Pseudomonadota</taxon>
        <taxon>Gammaproteobacteria</taxon>
        <taxon>Enterobacterales</taxon>
        <taxon>Yersiniaceae</taxon>
        <taxon>Yersinia</taxon>
    </lineage>
</organism>
<evidence type="ECO:0000313" key="3">
    <source>
        <dbReference type="Proteomes" id="UP000040578"/>
    </source>
</evidence>
<sequence>MGPDGTLKNDTRPGQSHHLNQDAAFRDVIPTNSGAAIKLEGNVFTQPGTPHYEAHKSLEQFWNQYRRGGALSGQRPTNLQYTQALKHSLEPAGLSANQAVRSSIQNRIQYGLLGGQKVPRIPGRINQVKL</sequence>
<gene>
    <name evidence="2" type="ORF">ERS137967_03624</name>
</gene>
<feature type="region of interest" description="Disordered" evidence="1">
    <location>
        <begin position="1"/>
        <end position="23"/>
    </location>
</feature>
<dbReference type="EMBL" id="CPYD01000018">
    <property type="protein sequence ID" value="CNF23328.1"/>
    <property type="molecule type" value="Genomic_DNA"/>
</dbReference>
<name>A0ABP1YM21_9GAMM</name>
<evidence type="ECO:0000313" key="2">
    <source>
        <dbReference type="EMBL" id="CNF23328.1"/>
    </source>
</evidence>
<reference evidence="2 3" key="1">
    <citation type="submission" date="2015-03" db="EMBL/GenBank/DDBJ databases">
        <authorList>
            <consortium name="Pathogen Informatics"/>
            <person name="Murphy D."/>
        </authorList>
    </citation>
    <scope>NUCLEOTIDE SEQUENCE [LARGE SCALE GENOMIC DNA]</scope>
    <source>
        <strain evidence="3">type strain: CIP110231</strain>
    </source>
</reference>
<accession>A0ABP1YM21</accession>
<comment type="caution">
    <text evidence="2">The sequence shown here is derived from an EMBL/GenBank/DDBJ whole genome shotgun (WGS) entry which is preliminary data.</text>
</comment>
<keyword evidence="3" id="KW-1185">Reference proteome</keyword>
<evidence type="ECO:0000256" key="1">
    <source>
        <dbReference type="SAM" id="MobiDB-lite"/>
    </source>
</evidence>